<dbReference type="STRING" id="403677.D0NME2"/>
<evidence type="ECO:0000256" key="9">
    <source>
        <dbReference type="ARBA" id="ARBA00022842"/>
    </source>
</evidence>
<comment type="subcellular location">
    <subcellularLocation>
        <location evidence="1">Endomembrane system</location>
        <topology evidence="1">Multi-pass membrane protein</topology>
    </subcellularLocation>
</comment>
<evidence type="ECO:0000256" key="13">
    <source>
        <dbReference type="ARBA" id="ARBA00023065"/>
    </source>
</evidence>
<keyword evidence="3" id="KW-0813">Transport</keyword>
<evidence type="ECO:0000256" key="11">
    <source>
        <dbReference type="ARBA" id="ARBA00022989"/>
    </source>
</evidence>
<keyword evidence="11" id="KW-1133">Transmembrane helix</keyword>
<dbReference type="GO" id="GO:0005388">
    <property type="term" value="F:P-type calcium transporter activity"/>
    <property type="evidence" value="ECO:0007669"/>
    <property type="project" value="TreeGrafter"/>
</dbReference>
<reference evidence="16" key="1">
    <citation type="journal article" date="2009" name="Nature">
        <title>Genome sequence and analysis of the Irish potato famine pathogen Phytophthora infestans.</title>
        <authorList>
            <consortium name="The Broad Institute Genome Sequencing Platform"/>
            <person name="Haas B.J."/>
            <person name="Kamoun S."/>
            <person name="Zody M.C."/>
            <person name="Jiang R.H."/>
            <person name="Handsaker R.E."/>
            <person name="Cano L.M."/>
            <person name="Grabherr M."/>
            <person name="Kodira C.D."/>
            <person name="Raffaele S."/>
            <person name="Torto-Alalibo T."/>
            <person name="Bozkurt T.O."/>
            <person name="Ah-Fong A.M."/>
            <person name="Alvarado L."/>
            <person name="Anderson V.L."/>
            <person name="Armstrong M.R."/>
            <person name="Avrova A."/>
            <person name="Baxter L."/>
            <person name="Beynon J."/>
            <person name="Boevink P.C."/>
            <person name="Bollmann S.R."/>
            <person name="Bos J.I."/>
            <person name="Bulone V."/>
            <person name="Cai G."/>
            <person name="Cakir C."/>
            <person name="Carrington J.C."/>
            <person name="Chawner M."/>
            <person name="Conti L."/>
            <person name="Costanzo S."/>
            <person name="Ewan R."/>
            <person name="Fahlgren N."/>
            <person name="Fischbach M.A."/>
            <person name="Fugelstad J."/>
            <person name="Gilroy E.M."/>
            <person name="Gnerre S."/>
            <person name="Green P.J."/>
            <person name="Grenville-Briggs L.J."/>
            <person name="Griffith J."/>
            <person name="Grunwald N.J."/>
            <person name="Horn K."/>
            <person name="Horner N.R."/>
            <person name="Hu C.H."/>
            <person name="Huitema E."/>
            <person name="Jeong D.H."/>
            <person name="Jones A.M."/>
            <person name="Jones J.D."/>
            <person name="Jones R.W."/>
            <person name="Karlsson E.K."/>
            <person name="Kunjeti S.G."/>
            <person name="Lamour K."/>
            <person name="Liu Z."/>
            <person name="Ma L."/>
            <person name="Maclean D."/>
            <person name="Chibucos M.C."/>
            <person name="McDonald H."/>
            <person name="McWalters J."/>
            <person name="Meijer H.J."/>
            <person name="Morgan W."/>
            <person name="Morris P.F."/>
            <person name="Munro C.A."/>
            <person name="O'Neill K."/>
            <person name="Ospina-Giraldo M."/>
            <person name="Pinzon A."/>
            <person name="Pritchard L."/>
            <person name="Ramsahoye B."/>
            <person name="Ren Q."/>
            <person name="Restrepo S."/>
            <person name="Roy S."/>
            <person name="Sadanandom A."/>
            <person name="Savidor A."/>
            <person name="Schornack S."/>
            <person name="Schwartz D.C."/>
            <person name="Schumann U.D."/>
            <person name="Schwessinger B."/>
            <person name="Seyer L."/>
            <person name="Sharpe T."/>
            <person name="Silvar C."/>
            <person name="Song J."/>
            <person name="Studholme D.J."/>
            <person name="Sykes S."/>
            <person name="Thines M."/>
            <person name="van de Vondervoort P.J."/>
            <person name="Phuntumart V."/>
            <person name="Wawra S."/>
            <person name="Weide R."/>
            <person name="Win J."/>
            <person name="Young C."/>
            <person name="Zhou S."/>
            <person name="Fry W."/>
            <person name="Meyers B.C."/>
            <person name="van West P."/>
            <person name="Ristaino J."/>
            <person name="Govers F."/>
            <person name="Birch P.R."/>
            <person name="Whisson S.C."/>
            <person name="Judelson H.S."/>
            <person name="Nusbaum C."/>
        </authorList>
    </citation>
    <scope>NUCLEOTIDE SEQUENCE [LARGE SCALE GENOMIC DNA]</scope>
    <source>
        <strain evidence="16">T30-4</strain>
    </source>
</reference>
<evidence type="ECO:0000256" key="2">
    <source>
        <dbReference type="ARBA" id="ARBA00012517"/>
    </source>
</evidence>
<evidence type="ECO:0000256" key="12">
    <source>
        <dbReference type="ARBA" id="ARBA00023008"/>
    </source>
</evidence>
<evidence type="ECO:0000313" key="15">
    <source>
        <dbReference type="EMBL" id="EEY60863.1"/>
    </source>
</evidence>
<dbReference type="RefSeq" id="XP_002899809.1">
    <property type="nucleotide sequence ID" value="XM_002899763.1"/>
</dbReference>
<dbReference type="PRINTS" id="PR00119">
    <property type="entry name" value="CATATPASE"/>
</dbReference>
<dbReference type="GO" id="GO:0140581">
    <property type="term" value="F:P-type monovalent copper transporter activity"/>
    <property type="evidence" value="ECO:0007669"/>
    <property type="project" value="UniProtKB-EC"/>
</dbReference>
<keyword evidence="14" id="KW-0472">Membrane</keyword>
<dbReference type="Gene3D" id="1.20.1110.10">
    <property type="entry name" value="Calcium-transporting ATPase, transmembrane domain"/>
    <property type="match status" value="1"/>
</dbReference>
<evidence type="ECO:0000313" key="16">
    <source>
        <dbReference type="Proteomes" id="UP000006643"/>
    </source>
</evidence>
<keyword evidence="4" id="KW-0812">Transmembrane</keyword>
<dbReference type="EMBL" id="DS028146">
    <property type="protein sequence ID" value="EEY60863.1"/>
    <property type="molecule type" value="Genomic_DNA"/>
</dbReference>
<name>D0NME2_PHYIT</name>
<dbReference type="SUPFAM" id="SSF81665">
    <property type="entry name" value="Calcium ATPase, transmembrane domain M"/>
    <property type="match status" value="1"/>
</dbReference>
<dbReference type="PRINTS" id="PR00120">
    <property type="entry name" value="HATPASE"/>
</dbReference>
<evidence type="ECO:0000256" key="14">
    <source>
        <dbReference type="ARBA" id="ARBA00023136"/>
    </source>
</evidence>
<dbReference type="GeneID" id="9462247"/>
<dbReference type="InterPro" id="IPR023299">
    <property type="entry name" value="ATPase_P-typ_cyto_dom_N"/>
</dbReference>
<keyword evidence="9" id="KW-0460">Magnesium</keyword>
<dbReference type="Pfam" id="PF00702">
    <property type="entry name" value="Hydrolase"/>
    <property type="match status" value="1"/>
</dbReference>
<evidence type="ECO:0000256" key="5">
    <source>
        <dbReference type="ARBA" id="ARBA00022723"/>
    </source>
</evidence>
<dbReference type="EC" id="7.2.2.8" evidence="2"/>
<dbReference type="SUPFAM" id="SSF56784">
    <property type="entry name" value="HAD-like"/>
    <property type="match status" value="1"/>
</dbReference>
<dbReference type="Gene3D" id="3.40.1110.10">
    <property type="entry name" value="Calcium-transporting ATPase, cytoplasmic domain N"/>
    <property type="match status" value="1"/>
</dbReference>
<dbReference type="KEGG" id="pif:PITG_13613"/>
<sequence>MTGEAVDSASPETLEQQLVCLALVAIADPLRPGTREAVASCQKAGIVVRMVTGDSALTARSIARECGILTEEEEEETYTVMKGPDFRALVLNAHGQLRQEIFKQTGDGTNDAPILRAAHVGFAMGKSGRSVAKEAADIALMDDDLTGVVSAVVSGRGVLDGISQSSRIASKVPRAEATITVIAVALSVACVGAVTLRQSPIAAVQILWVNLSMDVFASQVLTPAPPRYWHASQFHARIVDDDSESTQHLTIVFNTFVWLQLFNQLNCRQSVSDTPSL</sequence>
<evidence type="ECO:0000256" key="8">
    <source>
        <dbReference type="ARBA" id="ARBA00022840"/>
    </source>
</evidence>
<protein>
    <recommendedName>
        <fullName evidence="2">P-type Cu(+) transporter</fullName>
        <ecNumber evidence="2">7.2.2.8</ecNumber>
    </recommendedName>
</protein>
<dbReference type="GO" id="GO:0012505">
    <property type="term" value="C:endomembrane system"/>
    <property type="evidence" value="ECO:0007669"/>
    <property type="project" value="UniProtKB-SubCell"/>
</dbReference>
<evidence type="ECO:0000256" key="7">
    <source>
        <dbReference type="ARBA" id="ARBA00022796"/>
    </source>
</evidence>
<dbReference type="AlphaFoldDB" id="D0NME2"/>
<dbReference type="GO" id="GO:0005886">
    <property type="term" value="C:plasma membrane"/>
    <property type="evidence" value="ECO:0007669"/>
    <property type="project" value="TreeGrafter"/>
</dbReference>
<keyword evidence="5" id="KW-0479">Metal-binding</keyword>
<keyword evidence="12" id="KW-0186">Copper</keyword>
<dbReference type="InterPro" id="IPR036412">
    <property type="entry name" value="HAD-like_sf"/>
</dbReference>
<evidence type="ECO:0000256" key="6">
    <source>
        <dbReference type="ARBA" id="ARBA00022741"/>
    </source>
</evidence>
<dbReference type="PANTHER" id="PTHR24093">
    <property type="entry name" value="CATION TRANSPORTING ATPASE"/>
    <property type="match status" value="1"/>
</dbReference>
<dbReference type="PANTHER" id="PTHR24093:SF369">
    <property type="entry name" value="CALCIUM-TRANSPORTING ATPASE"/>
    <property type="match status" value="1"/>
</dbReference>
<accession>D0NME2</accession>
<keyword evidence="7" id="KW-0187">Copper transport</keyword>
<dbReference type="GO" id="GO:0046872">
    <property type="term" value="F:metal ion binding"/>
    <property type="evidence" value="ECO:0007669"/>
    <property type="project" value="UniProtKB-KW"/>
</dbReference>
<dbReference type="InParanoid" id="D0NME2"/>
<dbReference type="OrthoDB" id="116380at2759"/>
<dbReference type="Proteomes" id="UP000006643">
    <property type="component" value="Unassembled WGS sequence"/>
</dbReference>
<dbReference type="InterPro" id="IPR001757">
    <property type="entry name" value="P_typ_ATPase"/>
</dbReference>
<dbReference type="GO" id="GO:0016887">
    <property type="term" value="F:ATP hydrolysis activity"/>
    <property type="evidence" value="ECO:0007669"/>
    <property type="project" value="InterPro"/>
</dbReference>
<organism evidence="15 16">
    <name type="scientific">Phytophthora infestans (strain T30-4)</name>
    <name type="common">Potato late blight agent</name>
    <dbReference type="NCBI Taxonomy" id="403677"/>
    <lineage>
        <taxon>Eukaryota</taxon>
        <taxon>Sar</taxon>
        <taxon>Stramenopiles</taxon>
        <taxon>Oomycota</taxon>
        <taxon>Peronosporomycetes</taxon>
        <taxon>Peronosporales</taxon>
        <taxon>Peronosporaceae</taxon>
        <taxon>Phytophthora</taxon>
    </lineage>
</organism>
<keyword evidence="16" id="KW-1185">Reference proteome</keyword>
<keyword evidence="8" id="KW-0067">ATP-binding</keyword>
<keyword evidence="13" id="KW-0406">Ion transport</keyword>
<dbReference type="Gene3D" id="3.40.50.1000">
    <property type="entry name" value="HAD superfamily/HAD-like"/>
    <property type="match status" value="2"/>
</dbReference>
<dbReference type="VEuPathDB" id="FungiDB:PITG_13613"/>
<evidence type="ECO:0000256" key="1">
    <source>
        <dbReference type="ARBA" id="ARBA00004127"/>
    </source>
</evidence>
<dbReference type="FunFam" id="3.40.50.1000:FF:000144">
    <property type="entry name" value="copper-transporting ATPase 1 isoform X2"/>
    <property type="match status" value="1"/>
</dbReference>
<dbReference type="GO" id="GO:0005524">
    <property type="term" value="F:ATP binding"/>
    <property type="evidence" value="ECO:0007669"/>
    <property type="project" value="UniProtKB-KW"/>
</dbReference>
<keyword evidence="10" id="KW-1278">Translocase</keyword>
<dbReference type="eggNOG" id="KOG0204">
    <property type="taxonomic scope" value="Eukaryota"/>
</dbReference>
<dbReference type="InterPro" id="IPR023214">
    <property type="entry name" value="HAD_sf"/>
</dbReference>
<proteinExistence type="predicted"/>
<keyword evidence="6" id="KW-0547">Nucleotide-binding</keyword>
<evidence type="ECO:0000256" key="3">
    <source>
        <dbReference type="ARBA" id="ARBA00022448"/>
    </source>
</evidence>
<dbReference type="HOGENOM" id="CLU_1006343_0_0_1"/>
<dbReference type="NCBIfam" id="TIGR01494">
    <property type="entry name" value="ATPase_P-type"/>
    <property type="match status" value="1"/>
</dbReference>
<dbReference type="InterPro" id="IPR023298">
    <property type="entry name" value="ATPase_P-typ_TM_dom_sf"/>
</dbReference>
<evidence type="ECO:0000256" key="10">
    <source>
        <dbReference type="ARBA" id="ARBA00022967"/>
    </source>
</evidence>
<gene>
    <name evidence="15" type="ORF">PITG_13613</name>
</gene>
<evidence type="ECO:0000256" key="4">
    <source>
        <dbReference type="ARBA" id="ARBA00022692"/>
    </source>
</evidence>